<dbReference type="InterPro" id="IPR031359">
    <property type="entry name" value="NACHT_N"/>
</dbReference>
<keyword evidence="4" id="KW-1185">Reference proteome</keyword>
<evidence type="ECO:0000313" key="3">
    <source>
        <dbReference type="EMBL" id="KAJ9165617.1"/>
    </source>
</evidence>
<dbReference type="AlphaFoldDB" id="A0AA38S9M1"/>
<evidence type="ECO:0000259" key="2">
    <source>
        <dbReference type="Pfam" id="PF17100"/>
    </source>
</evidence>
<sequence>MRKFEGTSRTSLGRSTPNGGEKSTTGEQIANTAVLVQWVKNWIGQTVKASPEASIAWACICVVIPLLTNATTADEAHRDGFTYVTTRMRYYTALEPLLMRLGQVPVVSHALMAETVSHVVTLYQHILEFLIRSILKLHLGSFEGFVKDTFVPVGWKPPVHSAAVLLRNGANIDARDYNNRTAVWHAAANSFDSEEAVRSIRLLGESGADLDARDEDGASPLDRASSERVSKKVQALIEWWC</sequence>
<evidence type="ECO:0000256" key="1">
    <source>
        <dbReference type="SAM" id="MobiDB-lite"/>
    </source>
</evidence>
<evidence type="ECO:0000313" key="4">
    <source>
        <dbReference type="Proteomes" id="UP001174691"/>
    </source>
</evidence>
<dbReference type="SUPFAM" id="SSF48403">
    <property type="entry name" value="Ankyrin repeat"/>
    <property type="match status" value="1"/>
</dbReference>
<gene>
    <name evidence="3" type="ORF">NKR19_g260</name>
</gene>
<dbReference type="Pfam" id="PF17100">
    <property type="entry name" value="NACHT_N"/>
    <property type="match status" value="1"/>
</dbReference>
<feature type="region of interest" description="Disordered" evidence="1">
    <location>
        <begin position="1"/>
        <end position="26"/>
    </location>
</feature>
<comment type="caution">
    <text evidence="3">The sequence shown here is derived from an EMBL/GenBank/DDBJ whole genome shotgun (WGS) entry which is preliminary data.</text>
</comment>
<name>A0AA38S9M1_9PEZI</name>
<organism evidence="3 4">
    <name type="scientific">Coniochaeta hoffmannii</name>
    <dbReference type="NCBI Taxonomy" id="91930"/>
    <lineage>
        <taxon>Eukaryota</taxon>
        <taxon>Fungi</taxon>
        <taxon>Dikarya</taxon>
        <taxon>Ascomycota</taxon>
        <taxon>Pezizomycotina</taxon>
        <taxon>Sordariomycetes</taxon>
        <taxon>Sordariomycetidae</taxon>
        <taxon>Coniochaetales</taxon>
        <taxon>Coniochaetaceae</taxon>
        <taxon>Coniochaeta</taxon>
    </lineage>
</organism>
<dbReference type="Gene3D" id="1.25.40.20">
    <property type="entry name" value="Ankyrin repeat-containing domain"/>
    <property type="match status" value="1"/>
</dbReference>
<feature type="compositionally biased region" description="Polar residues" evidence="1">
    <location>
        <begin position="7"/>
        <end position="26"/>
    </location>
</feature>
<accession>A0AA38S9M1</accession>
<dbReference type="EMBL" id="JANBVN010000002">
    <property type="protein sequence ID" value="KAJ9165617.1"/>
    <property type="molecule type" value="Genomic_DNA"/>
</dbReference>
<protein>
    <recommendedName>
        <fullName evidence="2">NWD NACHT-NTPase N-terminal domain-containing protein</fullName>
    </recommendedName>
</protein>
<feature type="domain" description="NWD NACHT-NTPase N-terminal" evidence="2">
    <location>
        <begin position="21"/>
        <end position="157"/>
    </location>
</feature>
<proteinExistence type="predicted"/>
<dbReference type="InterPro" id="IPR036770">
    <property type="entry name" value="Ankyrin_rpt-contain_sf"/>
</dbReference>
<reference evidence="3" key="1">
    <citation type="submission" date="2022-07" db="EMBL/GenBank/DDBJ databases">
        <title>Fungi with potential for degradation of polypropylene.</title>
        <authorList>
            <person name="Gostincar C."/>
        </authorList>
    </citation>
    <scope>NUCLEOTIDE SEQUENCE</scope>
    <source>
        <strain evidence="3">EXF-13287</strain>
    </source>
</reference>
<dbReference type="Proteomes" id="UP001174691">
    <property type="component" value="Unassembled WGS sequence"/>
</dbReference>